<evidence type="ECO:0000256" key="1">
    <source>
        <dbReference type="SAM" id="MobiDB-lite"/>
    </source>
</evidence>
<sequence length="241" mass="26282">MTDTTTQLSAIDILINRQNIALARSHKLLQSWLPPKSPDQPTSSDPTRDSDEDDFQDLGEAIGIGAKRKTTDDSDLGGILKRRRIDNDKLLENLIGKKAAQAKKKAQEAGKSRHAAPKSLEAQKPKIVRKDVESEDEEEGRASAFGSRKEKRLNPKRVEEAVDAVAVAGGVDGDALDEGAEPPDPREDAAVVKELAREAEGSEAEDARPKKRKAGSYLDELLAQKAKKKKNKKKKKSSSDA</sequence>
<dbReference type="STRING" id="675120.N1PK42"/>
<feature type="region of interest" description="Disordered" evidence="1">
    <location>
        <begin position="99"/>
        <end position="241"/>
    </location>
</feature>
<reference evidence="3" key="1">
    <citation type="journal article" date="2012" name="PLoS Genet.">
        <title>The genomes of the fungal plant pathogens Cladosporium fulvum and Dothistroma septosporum reveal adaptation to different hosts and lifestyles but also signatures of common ancestry.</title>
        <authorList>
            <person name="de Wit P.J.G.M."/>
            <person name="van der Burgt A."/>
            <person name="Oekmen B."/>
            <person name="Stergiopoulos I."/>
            <person name="Abd-Elsalam K.A."/>
            <person name="Aerts A.L."/>
            <person name="Bahkali A.H."/>
            <person name="Beenen H.G."/>
            <person name="Chettri P."/>
            <person name="Cox M.P."/>
            <person name="Datema E."/>
            <person name="de Vries R.P."/>
            <person name="Dhillon B."/>
            <person name="Ganley A.R."/>
            <person name="Griffiths S.A."/>
            <person name="Guo Y."/>
            <person name="Hamelin R.C."/>
            <person name="Henrissat B."/>
            <person name="Kabir M.S."/>
            <person name="Jashni M.K."/>
            <person name="Kema G."/>
            <person name="Klaubauf S."/>
            <person name="Lapidus A."/>
            <person name="Levasseur A."/>
            <person name="Lindquist E."/>
            <person name="Mehrabi R."/>
            <person name="Ohm R.A."/>
            <person name="Owen T.J."/>
            <person name="Salamov A."/>
            <person name="Schwelm A."/>
            <person name="Schijlen E."/>
            <person name="Sun H."/>
            <person name="van den Burg H.A."/>
            <person name="van Ham R.C.H.J."/>
            <person name="Zhang S."/>
            <person name="Goodwin S.B."/>
            <person name="Grigoriev I.V."/>
            <person name="Collemare J."/>
            <person name="Bradshaw R.E."/>
        </authorList>
    </citation>
    <scope>NUCLEOTIDE SEQUENCE [LARGE SCALE GENOMIC DNA]</scope>
    <source>
        <strain evidence="3">NZE10 / CBS 128990</strain>
    </source>
</reference>
<dbReference type="Proteomes" id="UP000016933">
    <property type="component" value="Unassembled WGS sequence"/>
</dbReference>
<proteinExistence type="predicted"/>
<keyword evidence="3" id="KW-1185">Reference proteome</keyword>
<feature type="compositionally biased region" description="Basic and acidic residues" evidence="1">
    <location>
        <begin position="183"/>
        <end position="208"/>
    </location>
</feature>
<organism evidence="2 3">
    <name type="scientific">Dothistroma septosporum (strain NZE10 / CBS 128990)</name>
    <name type="common">Red band needle blight fungus</name>
    <name type="synonym">Mycosphaerella pini</name>
    <dbReference type="NCBI Taxonomy" id="675120"/>
    <lineage>
        <taxon>Eukaryota</taxon>
        <taxon>Fungi</taxon>
        <taxon>Dikarya</taxon>
        <taxon>Ascomycota</taxon>
        <taxon>Pezizomycotina</taxon>
        <taxon>Dothideomycetes</taxon>
        <taxon>Dothideomycetidae</taxon>
        <taxon>Mycosphaerellales</taxon>
        <taxon>Mycosphaerellaceae</taxon>
        <taxon>Dothistroma</taxon>
    </lineage>
</organism>
<name>N1PK42_DOTSN</name>
<dbReference type="HOGENOM" id="CLU_096588_0_0_1"/>
<reference evidence="2 3" key="2">
    <citation type="journal article" date="2012" name="PLoS Pathog.">
        <title>Diverse lifestyles and strategies of plant pathogenesis encoded in the genomes of eighteen Dothideomycetes fungi.</title>
        <authorList>
            <person name="Ohm R.A."/>
            <person name="Feau N."/>
            <person name="Henrissat B."/>
            <person name="Schoch C.L."/>
            <person name="Horwitz B.A."/>
            <person name="Barry K.W."/>
            <person name="Condon B.J."/>
            <person name="Copeland A.C."/>
            <person name="Dhillon B."/>
            <person name="Glaser F."/>
            <person name="Hesse C.N."/>
            <person name="Kosti I."/>
            <person name="LaButti K."/>
            <person name="Lindquist E.A."/>
            <person name="Lucas S."/>
            <person name="Salamov A.A."/>
            <person name="Bradshaw R.E."/>
            <person name="Ciuffetti L."/>
            <person name="Hamelin R.C."/>
            <person name="Kema G.H.J."/>
            <person name="Lawrence C."/>
            <person name="Scott J.A."/>
            <person name="Spatafora J.W."/>
            <person name="Turgeon B.G."/>
            <person name="de Wit P.J.G.M."/>
            <person name="Zhong S."/>
            <person name="Goodwin S.B."/>
            <person name="Grigoriev I.V."/>
        </authorList>
    </citation>
    <scope>NUCLEOTIDE SEQUENCE [LARGE SCALE GENOMIC DNA]</scope>
    <source>
        <strain evidence="3">NZE10 / CBS 128990</strain>
    </source>
</reference>
<feature type="region of interest" description="Disordered" evidence="1">
    <location>
        <begin position="30"/>
        <end position="78"/>
    </location>
</feature>
<dbReference type="InterPro" id="IPR021641">
    <property type="entry name" value="DUF3245"/>
</dbReference>
<feature type="compositionally biased region" description="Basic residues" evidence="1">
    <location>
        <begin position="225"/>
        <end position="241"/>
    </location>
</feature>
<dbReference type="eggNOG" id="ENOG502SRM2">
    <property type="taxonomic scope" value="Eukaryota"/>
</dbReference>
<evidence type="ECO:0000313" key="3">
    <source>
        <dbReference type="Proteomes" id="UP000016933"/>
    </source>
</evidence>
<dbReference type="Pfam" id="PF11595">
    <property type="entry name" value="DUF3245"/>
    <property type="match status" value="1"/>
</dbReference>
<dbReference type="AlphaFoldDB" id="N1PK42"/>
<feature type="compositionally biased region" description="Basic and acidic residues" evidence="1">
    <location>
        <begin position="121"/>
        <end position="132"/>
    </location>
</feature>
<protein>
    <submittedName>
        <fullName evidence="2">Uncharacterized protein</fullName>
    </submittedName>
</protein>
<dbReference type="OMA" id="KQNYAHD"/>
<dbReference type="EMBL" id="KB446542">
    <property type="protein sequence ID" value="EME41935.1"/>
    <property type="molecule type" value="Genomic_DNA"/>
</dbReference>
<gene>
    <name evidence="2" type="ORF">DOTSEDRAFT_55618</name>
</gene>
<evidence type="ECO:0000313" key="2">
    <source>
        <dbReference type="EMBL" id="EME41935.1"/>
    </source>
</evidence>
<accession>N1PK42</accession>